<dbReference type="PANTHER" id="PTHR21689">
    <property type="entry name" value="LIN-9"/>
    <property type="match status" value="1"/>
</dbReference>
<dbReference type="EMBL" id="ABJB010985251">
    <property type="status" value="NOT_ANNOTATED_CDS"/>
    <property type="molecule type" value="Genomic_DNA"/>
</dbReference>
<dbReference type="InterPro" id="IPR045831">
    <property type="entry name" value="LIN9_C"/>
</dbReference>
<evidence type="ECO:0000313" key="6">
    <source>
        <dbReference type="EnsemblMetazoa" id="ISCW005548-PA"/>
    </source>
</evidence>
<dbReference type="EMBL" id="ABJB010452103">
    <property type="status" value="NOT_ANNOTATED_CDS"/>
    <property type="molecule type" value="Genomic_DNA"/>
</dbReference>
<dbReference type="EnsemblMetazoa" id="ISCW005548-RA">
    <property type="protein sequence ID" value="ISCW005548-PA"/>
    <property type="gene ID" value="ISCW005548"/>
</dbReference>
<comment type="subcellular location">
    <subcellularLocation>
        <location evidence="1">Nucleus</location>
    </subcellularLocation>
</comment>
<dbReference type="VEuPathDB" id="VectorBase:ISCP_017043"/>
<dbReference type="InterPro" id="IPR033471">
    <property type="entry name" value="DIRP"/>
</dbReference>
<dbReference type="InterPro" id="IPR010561">
    <property type="entry name" value="LIN-9/ALY1"/>
</dbReference>
<keyword evidence="8" id="KW-1267">Proteomics identification</keyword>
<proteinExistence type="evidence at protein level"/>
<evidence type="ECO:0000256" key="1">
    <source>
        <dbReference type="ARBA" id="ARBA00004123"/>
    </source>
</evidence>
<evidence type="ECO:0000256" key="3">
    <source>
        <dbReference type="ARBA" id="ARBA00023242"/>
    </source>
</evidence>
<dbReference type="FunCoup" id="B7PM50">
    <property type="interactions" value="293"/>
</dbReference>
<dbReference type="PaxDb" id="6945-B7PM50"/>
<sequence>VVLPDKRVIQKVGIRLRNLLKLPKAHRWVCYEWFYSNIDQPLFQGDNEFCAYLKQSFPLLKTRKLTRVQWCKIRRIMGKPRRCSPSFFEEEIRSLHERRNNIRQVQQRKVLTTDNFSNLPADIPLPLVIGTKVTARLRKPQDGLFEGSIDAVDTQTATYRTKFDRSGLGTHSVPDYEVLSIDPPETMPKASFLQRQRPRHIFYVTPPRPIPYTQGARLENDPLLGGSPLRPGLSGGDETSTVGGFPVDFLTLMVQLSKILSLKREKIDKLRELNTQAEKMASKKNPILPEFKKRYALLIMEFEVLNKDLQESLEGILAYCEKMAPEQGLQFVIQPQAIRNKCLEEARELMERCAPARAVSTPSSSPSFSPSPAGSKVKDLVAKLTSIMLQVKNLAQGDLNSFELKSLGEALADIQNGLDSRNVGVFQNKVQIHINHIQNGLSQLGNLHAFTSSSQDVSV</sequence>
<dbReference type="VEuPathDB" id="VectorBase:ISCI005548"/>
<dbReference type="EMBL" id="ABJB010197927">
    <property type="status" value="NOT_ANNOTATED_CDS"/>
    <property type="molecule type" value="Genomic_DNA"/>
</dbReference>
<keyword evidence="3" id="KW-0539">Nucleus</keyword>
<protein>
    <submittedName>
        <fullName evidence="5 6">Lin-9, putative</fullName>
    </submittedName>
</protein>
<dbReference type="VEuPathDB" id="VectorBase:ISCW005548"/>
<dbReference type="STRING" id="6945.B7PM50"/>
<organism>
    <name type="scientific">Ixodes scapularis</name>
    <name type="common">Black-legged tick</name>
    <name type="synonym">Deer tick</name>
    <dbReference type="NCBI Taxonomy" id="6945"/>
    <lineage>
        <taxon>Eukaryota</taxon>
        <taxon>Metazoa</taxon>
        <taxon>Ecdysozoa</taxon>
        <taxon>Arthropoda</taxon>
        <taxon>Chelicerata</taxon>
        <taxon>Arachnida</taxon>
        <taxon>Acari</taxon>
        <taxon>Parasitiformes</taxon>
        <taxon>Ixodida</taxon>
        <taxon>Ixodoidea</taxon>
        <taxon>Ixodidae</taxon>
        <taxon>Ixodinae</taxon>
        <taxon>Ixodes</taxon>
    </lineage>
</organism>
<feature type="non-terminal residue" evidence="5">
    <location>
        <position position="1"/>
    </location>
</feature>
<dbReference type="OrthoDB" id="2339771at2759"/>
<keyword evidence="7" id="KW-1185">Reference proteome</keyword>
<reference evidence="5 7" key="1">
    <citation type="submission" date="2008-03" db="EMBL/GenBank/DDBJ databases">
        <title>Annotation of Ixodes scapularis.</title>
        <authorList>
            <consortium name="Ixodes scapularis Genome Project Consortium"/>
            <person name="Caler E."/>
            <person name="Hannick L.I."/>
            <person name="Bidwell S."/>
            <person name="Joardar V."/>
            <person name="Thiagarajan M."/>
            <person name="Amedeo P."/>
            <person name="Galinsky K.J."/>
            <person name="Schobel S."/>
            <person name="Inman J."/>
            <person name="Hostetler J."/>
            <person name="Miller J."/>
            <person name="Hammond M."/>
            <person name="Megy K."/>
            <person name="Lawson D."/>
            <person name="Kodira C."/>
            <person name="Sutton G."/>
            <person name="Meyer J."/>
            <person name="Hill C.A."/>
            <person name="Birren B."/>
            <person name="Nene V."/>
            <person name="Collins F."/>
            <person name="Alarcon-Chaidez F."/>
            <person name="Wikel S."/>
            <person name="Strausberg R."/>
        </authorList>
    </citation>
    <scope>NUCLEOTIDE SEQUENCE [LARGE SCALE GENOMIC DNA]</scope>
    <source>
        <strain evidence="7">Wikel</strain>
        <strain evidence="5">Wikel colony</strain>
    </source>
</reference>
<dbReference type="EMBL" id="DS745859">
    <property type="protein sequence ID" value="EEC07672.1"/>
    <property type="molecule type" value="Genomic_DNA"/>
</dbReference>
<name>B7PM50_IXOSC</name>
<evidence type="ECO:0000313" key="5">
    <source>
        <dbReference type="EMBL" id="EEC07672.1"/>
    </source>
</evidence>
<feature type="domain" description="DIRP" evidence="4">
    <location>
        <begin position="34"/>
        <end position="139"/>
    </location>
</feature>
<dbReference type="Proteomes" id="UP000001555">
    <property type="component" value="Unassembled WGS sequence"/>
</dbReference>
<dbReference type="Pfam" id="PF19438">
    <property type="entry name" value="LIN9_C"/>
    <property type="match status" value="1"/>
</dbReference>
<dbReference type="EMBL" id="ABJB010135360">
    <property type="status" value="NOT_ANNOTATED_CDS"/>
    <property type="molecule type" value="Genomic_DNA"/>
</dbReference>
<evidence type="ECO:0000259" key="4">
    <source>
        <dbReference type="SMART" id="SM01135"/>
    </source>
</evidence>
<dbReference type="GO" id="GO:0017053">
    <property type="term" value="C:transcription repressor complex"/>
    <property type="evidence" value="ECO:0007669"/>
    <property type="project" value="InterPro"/>
</dbReference>
<dbReference type="GO" id="GO:0003677">
    <property type="term" value="F:DNA binding"/>
    <property type="evidence" value="ECO:0000318"/>
    <property type="project" value="GO_Central"/>
</dbReference>
<dbReference type="AlphaFoldDB" id="B7PM50"/>
<evidence type="ECO:0000313" key="7">
    <source>
        <dbReference type="Proteomes" id="UP000001555"/>
    </source>
</evidence>
<dbReference type="GO" id="GO:0051726">
    <property type="term" value="P:regulation of cell cycle"/>
    <property type="evidence" value="ECO:0000318"/>
    <property type="project" value="GO_Central"/>
</dbReference>
<comment type="similarity">
    <text evidence="2">Belongs to the lin-9 family.</text>
</comment>
<dbReference type="HOGENOM" id="CLU_013763_1_0_1"/>
<evidence type="ECO:0007829" key="8">
    <source>
        <dbReference type="PeptideAtlas" id="B7PM50"/>
    </source>
</evidence>
<dbReference type="EMBL" id="ABJB010753272">
    <property type="status" value="NOT_ANNOTATED_CDS"/>
    <property type="molecule type" value="Genomic_DNA"/>
</dbReference>
<dbReference type="EMBL" id="ABJB011059356">
    <property type="status" value="NOT_ANNOTATED_CDS"/>
    <property type="molecule type" value="Genomic_DNA"/>
</dbReference>
<gene>
    <name evidence="5" type="ORF">IscW_ISCW005548</name>
</gene>
<dbReference type="Pfam" id="PF06584">
    <property type="entry name" value="DIRP"/>
    <property type="match status" value="1"/>
</dbReference>
<reference evidence="6" key="2">
    <citation type="submission" date="2020-05" db="UniProtKB">
        <authorList>
            <consortium name="EnsemblMetazoa"/>
        </authorList>
    </citation>
    <scope>IDENTIFICATION</scope>
    <source>
        <strain evidence="6">wikel</strain>
    </source>
</reference>
<dbReference type="SMART" id="SM01135">
    <property type="entry name" value="DIRP"/>
    <property type="match status" value="1"/>
</dbReference>
<dbReference type="GO" id="GO:0006357">
    <property type="term" value="P:regulation of transcription by RNA polymerase II"/>
    <property type="evidence" value="ECO:0000318"/>
    <property type="project" value="GO_Central"/>
</dbReference>
<dbReference type="PANTHER" id="PTHR21689:SF2">
    <property type="entry name" value="PROTEIN LIN-9 HOMOLOG"/>
    <property type="match status" value="1"/>
</dbReference>
<evidence type="ECO:0000256" key="2">
    <source>
        <dbReference type="ARBA" id="ARBA00006732"/>
    </source>
</evidence>
<dbReference type="GO" id="GO:0006351">
    <property type="term" value="P:DNA-templated transcription"/>
    <property type="evidence" value="ECO:0007669"/>
    <property type="project" value="InterPro"/>
</dbReference>
<accession>B7PM50</accession>
<dbReference type="GO" id="GO:0005654">
    <property type="term" value="C:nucleoplasm"/>
    <property type="evidence" value="ECO:0000318"/>
    <property type="project" value="GO_Central"/>
</dbReference>